<feature type="domain" description="EF-hand" evidence="3">
    <location>
        <begin position="584"/>
        <end position="619"/>
    </location>
</feature>
<accession>D7FUS4</accession>
<evidence type="ECO:0000256" key="1">
    <source>
        <dbReference type="ARBA" id="ARBA00022837"/>
    </source>
</evidence>
<reference evidence="4 5" key="1">
    <citation type="journal article" date="2010" name="Nature">
        <title>The Ectocarpus genome and the independent evolution of multicellularity in brown algae.</title>
        <authorList>
            <person name="Cock J.M."/>
            <person name="Sterck L."/>
            <person name="Rouze P."/>
            <person name="Scornet D."/>
            <person name="Allen A.E."/>
            <person name="Amoutzias G."/>
            <person name="Anthouard V."/>
            <person name="Artiguenave F."/>
            <person name="Aury J.M."/>
            <person name="Badger J.H."/>
            <person name="Beszteri B."/>
            <person name="Billiau K."/>
            <person name="Bonnet E."/>
            <person name="Bothwell J.H."/>
            <person name="Bowler C."/>
            <person name="Boyen C."/>
            <person name="Brownlee C."/>
            <person name="Carrano C.J."/>
            <person name="Charrier B."/>
            <person name="Cho G.Y."/>
            <person name="Coelho S.M."/>
            <person name="Collen J."/>
            <person name="Corre E."/>
            <person name="Da Silva C."/>
            <person name="Delage L."/>
            <person name="Delaroque N."/>
            <person name="Dittami S.M."/>
            <person name="Doulbeau S."/>
            <person name="Elias M."/>
            <person name="Farnham G."/>
            <person name="Gachon C.M."/>
            <person name="Gschloessl B."/>
            <person name="Heesch S."/>
            <person name="Jabbari K."/>
            <person name="Jubin C."/>
            <person name="Kawai H."/>
            <person name="Kimura K."/>
            <person name="Kloareg B."/>
            <person name="Kupper F.C."/>
            <person name="Lang D."/>
            <person name="Le Bail A."/>
            <person name="Leblanc C."/>
            <person name="Lerouge P."/>
            <person name="Lohr M."/>
            <person name="Lopez P.J."/>
            <person name="Martens C."/>
            <person name="Maumus F."/>
            <person name="Michel G."/>
            <person name="Miranda-Saavedra D."/>
            <person name="Morales J."/>
            <person name="Moreau H."/>
            <person name="Motomura T."/>
            <person name="Nagasato C."/>
            <person name="Napoli C.A."/>
            <person name="Nelson D.R."/>
            <person name="Nyvall-Collen P."/>
            <person name="Peters A.F."/>
            <person name="Pommier C."/>
            <person name="Potin P."/>
            <person name="Poulain J."/>
            <person name="Quesneville H."/>
            <person name="Read B."/>
            <person name="Rensing S.A."/>
            <person name="Ritter A."/>
            <person name="Rousvoal S."/>
            <person name="Samanta M."/>
            <person name="Samson G."/>
            <person name="Schroeder D.C."/>
            <person name="Segurens B."/>
            <person name="Strittmatter M."/>
            <person name="Tonon T."/>
            <person name="Tregear J.W."/>
            <person name="Valentin K."/>
            <person name="von Dassow P."/>
            <person name="Yamagishi T."/>
            <person name="Van de Peer Y."/>
            <person name="Wincker P."/>
        </authorList>
    </citation>
    <scope>NUCLEOTIDE SEQUENCE [LARGE SCALE GENOMIC DNA]</scope>
    <source>
        <strain evidence="5">Ec32 / CCAP1310/4</strain>
    </source>
</reference>
<dbReference type="STRING" id="2880.D7FUS4"/>
<dbReference type="InterPro" id="IPR002048">
    <property type="entry name" value="EF_hand_dom"/>
</dbReference>
<dbReference type="SUPFAM" id="SSF48371">
    <property type="entry name" value="ARM repeat"/>
    <property type="match status" value="1"/>
</dbReference>
<feature type="region of interest" description="Disordered" evidence="2">
    <location>
        <begin position="41"/>
        <end position="85"/>
    </location>
</feature>
<dbReference type="PROSITE" id="PS50222">
    <property type="entry name" value="EF_HAND_2"/>
    <property type="match status" value="2"/>
</dbReference>
<feature type="domain" description="EF-hand" evidence="3">
    <location>
        <begin position="620"/>
        <end position="655"/>
    </location>
</feature>
<dbReference type="PROSITE" id="PS00018">
    <property type="entry name" value="EF_HAND_1"/>
    <property type="match status" value="2"/>
</dbReference>
<feature type="compositionally biased region" description="Basic residues" evidence="2">
    <location>
        <begin position="701"/>
        <end position="715"/>
    </location>
</feature>
<keyword evidence="1" id="KW-0106">Calcium</keyword>
<dbReference type="Gene3D" id="1.25.10.10">
    <property type="entry name" value="Leucine-rich Repeat Variant"/>
    <property type="match status" value="2"/>
</dbReference>
<dbReference type="Proteomes" id="UP000002630">
    <property type="component" value="Unassembled WGS sequence"/>
</dbReference>
<dbReference type="OrthoDB" id="26525at2759"/>
<dbReference type="InterPro" id="IPR018247">
    <property type="entry name" value="EF_Hand_1_Ca_BS"/>
</dbReference>
<dbReference type="InterPro" id="IPR011992">
    <property type="entry name" value="EF-hand-dom_pair"/>
</dbReference>
<proteinExistence type="predicted"/>
<dbReference type="SUPFAM" id="SSF47473">
    <property type="entry name" value="EF-hand"/>
    <property type="match status" value="1"/>
</dbReference>
<protein>
    <submittedName>
        <fullName evidence="4">EF hand family protein</fullName>
    </submittedName>
</protein>
<gene>
    <name evidence="4" type="ORF">Esi_0278_0040</name>
</gene>
<feature type="compositionally biased region" description="Basic and acidic residues" evidence="2">
    <location>
        <begin position="258"/>
        <end position="275"/>
    </location>
</feature>
<feature type="compositionally biased region" description="Low complexity" evidence="2">
    <location>
        <begin position="286"/>
        <end position="298"/>
    </location>
</feature>
<dbReference type="PANTHER" id="PTHR23315">
    <property type="entry name" value="U BOX DOMAIN-CONTAINING"/>
    <property type="match status" value="1"/>
</dbReference>
<dbReference type="InterPro" id="IPR011989">
    <property type="entry name" value="ARM-like"/>
</dbReference>
<sequence length="715" mass="77815">MRTRVAAALQKMLMFQDVRASVADATPSVVAPLVGLLQHPKGVSSKKWGRGSSEQSGSTRREGKQGHQQEKRKHTRGVSVRREEAGDEVCGEEEAWNAAENLTSKAPLHAAACLRVLALSEGFPEIMASASAVPALVDGLKSGSPLMKSVCGGCLASLARCDEECCMEMIDFGVLPTLLGFVRDRDPLPELTAWSVLAAIMRVREAREAFVKAGGAELLEGVLTRKQRRTGPNRFLLVIQESAMRVLLKLCEEEERDQDERDKEQEKNNGGRGDSKAISPTIPSMLLLDDNGSNASDSSGHRRNNDSGNSTDKGDAKRRDLRRVGKGGRTGEAGNIKRLPTSPSVSDRSGCNGDGEGGDQSSASPRLETMGDFVSKEGVFRGLLRQMKGGTQVSMKTSVEVLKVTWRACSSRQVDSTMPLVLDMLKSDTWMLTSAAAQVVLHVYQEDDQRLRCAASGGVESLIDTIRTKAPQMQAGTLAALLSLCEHPDVPAVVAAAGGLEVLAEYLTTARDITTRYVVLAVMKVILVCERLAVEPYLPDMLVSEHVLGASDEIDEFVRVFVDKRKASDYLPVGVANVCRFAAKDIAEYKSTFKELDKDASGALDERELGRLLKQLKVDSRKKTVKNVLLAVDKNNSGMVEFDEFLDIMWDIKHAKGSARGLLFGRAGIFLEGTFAAAQAALRGKTPRRQQGKKASSTAKRVCRKSASRQRRRRQ</sequence>
<organism evidence="4 5">
    <name type="scientific">Ectocarpus siliculosus</name>
    <name type="common">Brown alga</name>
    <name type="synonym">Conferva siliculosa</name>
    <dbReference type="NCBI Taxonomy" id="2880"/>
    <lineage>
        <taxon>Eukaryota</taxon>
        <taxon>Sar</taxon>
        <taxon>Stramenopiles</taxon>
        <taxon>Ochrophyta</taxon>
        <taxon>PX clade</taxon>
        <taxon>Phaeophyceae</taxon>
        <taxon>Ectocarpales</taxon>
        <taxon>Ectocarpaceae</taxon>
        <taxon>Ectocarpus</taxon>
    </lineage>
</organism>
<keyword evidence="5" id="KW-1185">Reference proteome</keyword>
<dbReference type="Gene3D" id="1.10.238.10">
    <property type="entry name" value="EF-hand"/>
    <property type="match status" value="1"/>
</dbReference>
<dbReference type="CDD" id="cd00051">
    <property type="entry name" value="EFh"/>
    <property type="match status" value="1"/>
</dbReference>
<name>D7FUS4_ECTSI</name>
<evidence type="ECO:0000313" key="4">
    <source>
        <dbReference type="EMBL" id="CBJ31730.1"/>
    </source>
</evidence>
<dbReference type="EMBL" id="FN649760">
    <property type="protein sequence ID" value="CBJ31730.1"/>
    <property type="molecule type" value="Genomic_DNA"/>
</dbReference>
<dbReference type="SMART" id="SM00054">
    <property type="entry name" value="EFh"/>
    <property type="match status" value="2"/>
</dbReference>
<evidence type="ECO:0000259" key="3">
    <source>
        <dbReference type="PROSITE" id="PS50222"/>
    </source>
</evidence>
<feature type="compositionally biased region" description="Basic and acidic residues" evidence="2">
    <location>
        <begin position="59"/>
        <end position="69"/>
    </location>
</feature>
<feature type="region of interest" description="Disordered" evidence="2">
    <location>
        <begin position="682"/>
        <end position="715"/>
    </location>
</feature>
<evidence type="ECO:0000256" key="2">
    <source>
        <dbReference type="SAM" id="MobiDB-lite"/>
    </source>
</evidence>
<dbReference type="Pfam" id="PF13499">
    <property type="entry name" value="EF-hand_7"/>
    <property type="match status" value="1"/>
</dbReference>
<evidence type="ECO:0000313" key="5">
    <source>
        <dbReference type="Proteomes" id="UP000002630"/>
    </source>
</evidence>
<dbReference type="PANTHER" id="PTHR23315:SF7">
    <property type="entry name" value="U-BOX DOMAIN-CONTAINING PROTEIN 4"/>
    <property type="match status" value="1"/>
</dbReference>
<dbReference type="InterPro" id="IPR016024">
    <property type="entry name" value="ARM-type_fold"/>
</dbReference>
<feature type="region of interest" description="Disordered" evidence="2">
    <location>
        <begin position="254"/>
        <end position="366"/>
    </location>
</feature>
<dbReference type="AlphaFoldDB" id="D7FUS4"/>
<dbReference type="InParanoid" id="D7FUS4"/>
<dbReference type="GO" id="GO:0005509">
    <property type="term" value="F:calcium ion binding"/>
    <property type="evidence" value="ECO:0007669"/>
    <property type="project" value="InterPro"/>
</dbReference>